<evidence type="ECO:0000313" key="3">
    <source>
        <dbReference type="EMBL" id="RSL85736.1"/>
    </source>
</evidence>
<comment type="caution">
    <text evidence="3">The sequence shown here is derived from an EMBL/GenBank/DDBJ whole genome shotgun (WGS) entry which is preliminary data.</text>
</comment>
<dbReference type="STRING" id="1325735.A0A428S862"/>
<dbReference type="Proteomes" id="UP000287144">
    <property type="component" value="Unassembled WGS sequence"/>
</dbReference>
<sequence>MDPGTILTVAGLALKATTTLHDTIRDYKSQNRDARALKAEVNDLTVVLGFLLETIASNPTLDFKGLELPLERCGTACEEYTKIIKRCTKHSDGSRPSARDWITQKYLQGDINDFRTMLATYKSTINIALANANLCVAAISPEVLENYKDLISDATSDLDTHLRDVQEKIARLQAGDVSAADDIAVECHAMLEEKRSTQRGLDMCARLSTQIAQFESASTEHVRFSNRPSAHKHVKSGLGEARGSVQSLITRLQTHEALIDKQLESMSLMDEGPEAVNTQLARLQQTKESIGHCIRLVSEANNTADERSNVFDDITLADNSYAFTVSTVNDLVTARGLNLKGRSRYFGGQVTDETVQQSIAALTKLDTESLGYTHQNPQGHGQGLSNADARKANKAPSDTRQFHDRFGPGVTLSVSRTS</sequence>
<feature type="compositionally biased region" description="Polar residues" evidence="1">
    <location>
        <begin position="371"/>
        <end position="385"/>
    </location>
</feature>
<protein>
    <recommendedName>
        <fullName evidence="2">Azaphilone pigments biosynthesis cluster protein L N-terminal domain-containing protein</fullName>
    </recommendedName>
</protein>
<evidence type="ECO:0000256" key="1">
    <source>
        <dbReference type="SAM" id="MobiDB-lite"/>
    </source>
</evidence>
<accession>A0A428S862</accession>
<dbReference type="InterPro" id="IPR031348">
    <property type="entry name" value="PigL_N"/>
</dbReference>
<evidence type="ECO:0000259" key="2">
    <source>
        <dbReference type="Pfam" id="PF17111"/>
    </source>
</evidence>
<dbReference type="AlphaFoldDB" id="A0A428S862"/>
<gene>
    <name evidence="3" type="ORF">CEP52_016050</name>
</gene>
<proteinExistence type="predicted"/>
<dbReference type="EMBL" id="NKCK01000314">
    <property type="protein sequence ID" value="RSL85736.1"/>
    <property type="molecule type" value="Genomic_DNA"/>
</dbReference>
<name>A0A428S862_9HYPO</name>
<organism evidence="3 4">
    <name type="scientific">Fusarium oligoseptatum</name>
    <dbReference type="NCBI Taxonomy" id="2604345"/>
    <lineage>
        <taxon>Eukaryota</taxon>
        <taxon>Fungi</taxon>
        <taxon>Dikarya</taxon>
        <taxon>Ascomycota</taxon>
        <taxon>Pezizomycotina</taxon>
        <taxon>Sordariomycetes</taxon>
        <taxon>Hypocreomycetidae</taxon>
        <taxon>Hypocreales</taxon>
        <taxon>Nectriaceae</taxon>
        <taxon>Fusarium</taxon>
        <taxon>Fusarium solani species complex</taxon>
    </lineage>
</organism>
<feature type="region of interest" description="Disordered" evidence="1">
    <location>
        <begin position="371"/>
        <end position="418"/>
    </location>
</feature>
<evidence type="ECO:0000313" key="4">
    <source>
        <dbReference type="Proteomes" id="UP000287144"/>
    </source>
</evidence>
<keyword evidence="4" id="KW-1185">Reference proteome</keyword>
<reference evidence="3 4" key="1">
    <citation type="submission" date="2017-06" db="EMBL/GenBank/DDBJ databases">
        <title>Comparative genomic analysis of Ambrosia Fusariam Clade fungi.</title>
        <authorList>
            <person name="Stajich J.E."/>
            <person name="Carrillo J."/>
            <person name="Kijimoto T."/>
            <person name="Eskalen A."/>
            <person name="O'Donnell K."/>
            <person name="Kasson M."/>
        </authorList>
    </citation>
    <scope>NUCLEOTIDE SEQUENCE [LARGE SCALE GENOMIC DNA]</scope>
    <source>
        <strain evidence="3 4">NRRL62579</strain>
    </source>
</reference>
<dbReference type="Pfam" id="PF17111">
    <property type="entry name" value="PigL_N"/>
    <property type="match status" value="1"/>
</dbReference>
<feature type="domain" description="Azaphilone pigments biosynthesis cluster protein L N-terminal" evidence="2">
    <location>
        <begin position="5"/>
        <end position="205"/>
    </location>
</feature>